<dbReference type="InterPro" id="IPR015421">
    <property type="entry name" value="PyrdxlP-dep_Trfase_major"/>
</dbReference>
<dbReference type="KEGG" id="nhe:NECHADRAFT_86231"/>
<dbReference type="Proteomes" id="UP000005206">
    <property type="component" value="Chromosome 10"/>
</dbReference>
<evidence type="ECO:0000313" key="2">
    <source>
        <dbReference type="EMBL" id="EEU35442.1"/>
    </source>
</evidence>
<dbReference type="PANTHER" id="PTHR43510:SF1">
    <property type="entry name" value="AMINOTRANSFERASE FUNCTION, HYPOTHETICAL (EUROFUNG)"/>
    <property type="match status" value="1"/>
</dbReference>
<dbReference type="HOGENOM" id="CLU_987277_0_0_1"/>
<dbReference type="OrthoDB" id="6077919at2759"/>
<name>C7ZKQ1_FUSV7</name>
<protein>
    <submittedName>
        <fullName evidence="2">Uncharacterized protein</fullName>
    </submittedName>
</protein>
<feature type="region of interest" description="Disordered" evidence="1">
    <location>
        <begin position="256"/>
        <end position="282"/>
    </location>
</feature>
<dbReference type="RefSeq" id="XP_003041155.1">
    <property type="nucleotide sequence ID" value="XM_003041109.1"/>
</dbReference>
<evidence type="ECO:0000256" key="1">
    <source>
        <dbReference type="SAM" id="MobiDB-lite"/>
    </source>
</evidence>
<dbReference type="eggNOG" id="KOG1721">
    <property type="taxonomic scope" value="Eukaryota"/>
</dbReference>
<organism evidence="2 3">
    <name type="scientific">Fusarium vanettenii (strain ATCC MYA-4622 / CBS 123669 / FGSC 9596 / NRRL 45880 / 77-13-4)</name>
    <name type="common">Fusarium solani subsp. pisi</name>
    <dbReference type="NCBI Taxonomy" id="660122"/>
    <lineage>
        <taxon>Eukaryota</taxon>
        <taxon>Fungi</taxon>
        <taxon>Dikarya</taxon>
        <taxon>Ascomycota</taxon>
        <taxon>Pezizomycotina</taxon>
        <taxon>Sordariomycetes</taxon>
        <taxon>Hypocreomycetidae</taxon>
        <taxon>Hypocreales</taxon>
        <taxon>Nectriaceae</taxon>
        <taxon>Fusarium</taxon>
        <taxon>Fusarium solani species complex</taxon>
        <taxon>Fusarium vanettenii</taxon>
    </lineage>
</organism>
<proteinExistence type="predicted"/>
<dbReference type="Gene3D" id="3.90.1150.10">
    <property type="entry name" value="Aspartate Aminotransferase, domain 1"/>
    <property type="match status" value="1"/>
</dbReference>
<accession>C7ZKQ1</accession>
<sequence>MKNVQGFKIDDWVRVHGANSRFGLEGSYVSALSMNDLQQLSTDPTLEVVNRDMEVSYGSFEGSLELREGIAALNSSEGSKLTAENVIITPLSIMANYLVLDTICQSRACKKSVAGPNPSNGPGLSMRPRANTISHVDSSTMKMIAAANASVQGGIPPTYTHSRRLSLAGLPIPSLDRGILATMGQRGLQHGLPKLETSTLGSLDFSNGLRTAPPVAAAFNTEFDFEGLFGSGSTINPDALHYNRSPQLTALEQASPFAPPMNETPSRQTLDDSFDGLTGFEH</sequence>
<dbReference type="InterPro" id="IPR015422">
    <property type="entry name" value="PyrdxlP-dep_Trfase_small"/>
</dbReference>
<evidence type="ECO:0000313" key="3">
    <source>
        <dbReference type="Proteomes" id="UP000005206"/>
    </source>
</evidence>
<dbReference type="Gene3D" id="3.40.640.10">
    <property type="entry name" value="Type I PLP-dependent aspartate aminotransferase-like (Major domain)"/>
    <property type="match status" value="1"/>
</dbReference>
<dbReference type="VEuPathDB" id="FungiDB:NECHADRAFT_86231"/>
<dbReference type="InParanoid" id="C7ZKQ1"/>
<dbReference type="PANTHER" id="PTHR43510">
    <property type="entry name" value="AMINOTRANSFERASE FUNCTION, HYPOTHETICAL (EUROFUNG)"/>
    <property type="match status" value="1"/>
</dbReference>
<dbReference type="GeneID" id="9675685"/>
<dbReference type="EMBL" id="GG698940">
    <property type="protein sequence ID" value="EEU35442.1"/>
    <property type="molecule type" value="Genomic_DNA"/>
</dbReference>
<keyword evidence="3" id="KW-1185">Reference proteome</keyword>
<reference evidence="2 3" key="1">
    <citation type="journal article" date="2009" name="PLoS Genet.">
        <title>The genome of Nectria haematococca: contribution of supernumerary chromosomes to gene expansion.</title>
        <authorList>
            <person name="Coleman J.J."/>
            <person name="Rounsley S.D."/>
            <person name="Rodriguez-Carres M."/>
            <person name="Kuo A."/>
            <person name="Wasmann C.C."/>
            <person name="Grimwood J."/>
            <person name="Schmutz J."/>
            <person name="Taga M."/>
            <person name="White G.J."/>
            <person name="Zhou S."/>
            <person name="Schwartz D.C."/>
            <person name="Freitag M."/>
            <person name="Ma L.J."/>
            <person name="Danchin E.G."/>
            <person name="Henrissat B."/>
            <person name="Coutinho P.M."/>
            <person name="Nelson D.R."/>
            <person name="Straney D."/>
            <person name="Napoli C.A."/>
            <person name="Barker B.M."/>
            <person name="Gribskov M."/>
            <person name="Rep M."/>
            <person name="Kroken S."/>
            <person name="Molnar I."/>
            <person name="Rensing C."/>
            <person name="Kennell J.C."/>
            <person name="Zamora J."/>
            <person name="Farman M.L."/>
            <person name="Selker E.U."/>
            <person name="Salamov A."/>
            <person name="Shapiro H."/>
            <person name="Pangilinan J."/>
            <person name="Lindquist E."/>
            <person name="Lamers C."/>
            <person name="Grigoriev I.V."/>
            <person name="Geiser D.M."/>
            <person name="Covert S.F."/>
            <person name="Temporini E."/>
            <person name="Vanetten H.D."/>
        </authorList>
    </citation>
    <scope>NUCLEOTIDE SEQUENCE [LARGE SCALE GENOMIC DNA]</scope>
    <source>
        <strain evidence="3">ATCC MYA-4622 / CBS 123669 / FGSC 9596 / NRRL 45880 / 77-13-4</strain>
    </source>
</reference>
<dbReference type="AlphaFoldDB" id="C7ZKQ1"/>
<gene>
    <name evidence="2" type="ORF">NECHADRAFT_86231</name>
</gene>